<evidence type="ECO:0000259" key="2">
    <source>
        <dbReference type="PROSITE" id="PS50041"/>
    </source>
</evidence>
<keyword evidence="1" id="KW-0732">Signal</keyword>
<dbReference type="EMBL" id="CAJGYM010000109">
    <property type="protein sequence ID" value="CAD6197918.1"/>
    <property type="molecule type" value="Genomic_DNA"/>
</dbReference>
<evidence type="ECO:0000313" key="3">
    <source>
        <dbReference type="EMBL" id="CAD6197918.1"/>
    </source>
</evidence>
<dbReference type="InterPro" id="IPR001304">
    <property type="entry name" value="C-type_lectin-like"/>
</dbReference>
<keyword evidence="4" id="KW-1185">Reference proteome</keyword>
<dbReference type="InterPro" id="IPR016186">
    <property type="entry name" value="C-type_lectin-like/link_sf"/>
</dbReference>
<dbReference type="SUPFAM" id="SSF56436">
    <property type="entry name" value="C-type lectin-like"/>
    <property type="match status" value="1"/>
</dbReference>
<feature type="chain" id="PRO_5035754009" description="C-type lectin domain-containing protein" evidence="1">
    <location>
        <begin position="17"/>
        <end position="260"/>
    </location>
</feature>
<sequence>MLLAFFLLLGLSTALAAHKSHKCPDDTWTMFARTGGRFWCMRFYHGKLNRNDAEYACRSHGANLTGFENENEFVFLRDTALREFAQYNLPKGGSYWLGGIRNLSCYGPGNNGCNSMNAFMWGNDLTQGTFAFTKWSEMYSEPNNAIHNGENENCMQGVLFYEYPNLNGKLNDYLCSLNFSWRSDLPMYTPYGTQRKNIVHRKKTAVDGIAPKDAAHREEEIVIILLKREEDLVIILLKSEEDLAIILLKSEEDVVAILLK</sequence>
<proteinExistence type="predicted"/>
<dbReference type="Proteomes" id="UP000835052">
    <property type="component" value="Unassembled WGS sequence"/>
</dbReference>
<feature type="domain" description="C-type lectin" evidence="2">
    <location>
        <begin position="40"/>
        <end position="184"/>
    </location>
</feature>
<dbReference type="AlphaFoldDB" id="A0A8S1HN79"/>
<reference evidence="3" key="1">
    <citation type="submission" date="2020-10" db="EMBL/GenBank/DDBJ databases">
        <authorList>
            <person name="Kikuchi T."/>
        </authorList>
    </citation>
    <scope>NUCLEOTIDE SEQUENCE</scope>
    <source>
        <strain evidence="3">NKZ352</strain>
    </source>
</reference>
<dbReference type="InterPro" id="IPR016187">
    <property type="entry name" value="CTDL_fold"/>
</dbReference>
<protein>
    <recommendedName>
        <fullName evidence="2">C-type lectin domain-containing protein</fullName>
    </recommendedName>
</protein>
<dbReference type="PANTHER" id="PTHR23124">
    <property type="entry name" value="C-TYPE LECTIN DOMAIN-CONTAINING PROTEIN-RELATED-RELATED"/>
    <property type="match status" value="1"/>
</dbReference>
<evidence type="ECO:0000313" key="4">
    <source>
        <dbReference type="Proteomes" id="UP000835052"/>
    </source>
</evidence>
<dbReference type="SMART" id="SM00034">
    <property type="entry name" value="CLECT"/>
    <property type="match status" value="1"/>
</dbReference>
<feature type="signal peptide" evidence="1">
    <location>
        <begin position="1"/>
        <end position="16"/>
    </location>
</feature>
<evidence type="ECO:0000256" key="1">
    <source>
        <dbReference type="SAM" id="SignalP"/>
    </source>
</evidence>
<accession>A0A8S1HN79</accession>
<comment type="caution">
    <text evidence="3">The sequence shown here is derived from an EMBL/GenBank/DDBJ whole genome shotgun (WGS) entry which is preliminary data.</text>
</comment>
<gene>
    <name evidence="3" type="ORF">CAUJ_LOCUS13825</name>
</gene>
<dbReference type="OrthoDB" id="6727623at2759"/>
<name>A0A8S1HN79_9PELO</name>
<dbReference type="Gene3D" id="3.10.100.10">
    <property type="entry name" value="Mannose-Binding Protein A, subunit A"/>
    <property type="match status" value="1"/>
</dbReference>
<dbReference type="PROSITE" id="PS50041">
    <property type="entry name" value="C_TYPE_LECTIN_2"/>
    <property type="match status" value="1"/>
</dbReference>
<dbReference type="CDD" id="cd00037">
    <property type="entry name" value="CLECT"/>
    <property type="match status" value="1"/>
</dbReference>
<organism evidence="3 4">
    <name type="scientific">Caenorhabditis auriculariae</name>
    <dbReference type="NCBI Taxonomy" id="2777116"/>
    <lineage>
        <taxon>Eukaryota</taxon>
        <taxon>Metazoa</taxon>
        <taxon>Ecdysozoa</taxon>
        <taxon>Nematoda</taxon>
        <taxon>Chromadorea</taxon>
        <taxon>Rhabditida</taxon>
        <taxon>Rhabditina</taxon>
        <taxon>Rhabditomorpha</taxon>
        <taxon>Rhabditoidea</taxon>
        <taxon>Rhabditidae</taxon>
        <taxon>Peloderinae</taxon>
        <taxon>Caenorhabditis</taxon>
    </lineage>
</organism>